<feature type="transmembrane region" description="Helical" evidence="8">
    <location>
        <begin position="211"/>
        <end position="240"/>
    </location>
</feature>
<reference evidence="9 10" key="1">
    <citation type="journal article" date="2018" name="Environ. Microbiol.">
        <title>Novel energy conservation strategies and behaviour of Pelotomaculum schinkii driving syntrophic propionate catabolism.</title>
        <authorList>
            <person name="Hidalgo-Ahumada C.A.P."/>
            <person name="Nobu M.K."/>
            <person name="Narihiro T."/>
            <person name="Tamaki H."/>
            <person name="Liu W.T."/>
            <person name="Kamagata Y."/>
            <person name="Stams A.J.M."/>
            <person name="Imachi H."/>
            <person name="Sousa D.Z."/>
        </authorList>
    </citation>
    <scope>NUCLEOTIDE SEQUENCE [LARGE SCALE GENOMIC DNA]</scope>
    <source>
        <strain evidence="9 10">MGP</strain>
    </source>
</reference>
<comment type="caution">
    <text evidence="9">The sequence shown here is derived from an EMBL/GenBank/DDBJ whole genome shotgun (WGS) entry which is preliminary data.</text>
</comment>
<dbReference type="AlphaFoldDB" id="A0A4Y7RK51"/>
<name>A0A4Y7RK51_9FIRM</name>
<dbReference type="Pfam" id="PF01594">
    <property type="entry name" value="AI-2E_transport"/>
    <property type="match status" value="1"/>
</dbReference>
<gene>
    <name evidence="9" type="primary">tqsA</name>
    <name evidence="9" type="ORF">Pmgp_03302</name>
</gene>
<comment type="similarity">
    <text evidence="2">Belongs to the autoinducer-2 exporter (AI-2E) (TC 2.A.86) family.</text>
</comment>
<evidence type="ECO:0000256" key="3">
    <source>
        <dbReference type="ARBA" id="ARBA00022448"/>
    </source>
</evidence>
<evidence type="ECO:0000256" key="7">
    <source>
        <dbReference type="ARBA" id="ARBA00023136"/>
    </source>
</evidence>
<evidence type="ECO:0000256" key="4">
    <source>
        <dbReference type="ARBA" id="ARBA00022475"/>
    </source>
</evidence>
<evidence type="ECO:0000256" key="6">
    <source>
        <dbReference type="ARBA" id="ARBA00022989"/>
    </source>
</evidence>
<keyword evidence="4" id="KW-1003">Cell membrane</keyword>
<accession>A0A4Y7RK51</accession>
<feature type="transmembrane region" description="Helical" evidence="8">
    <location>
        <begin position="35"/>
        <end position="53"/>
    </location>
</feature>
<proteinExistence type="inferred from homology"/>
<protein>
    <submittedName>
        <fullName evidence="9">AI-2 transport protein TqsA</fullName>
    </submittedName>
</protein>
<comment type="subcellular location">
    <subcellularLocation>
        <location evidence="1">Cell membrane</location>
        <topology evidence="1">Multi-pass membrane protein</topology>
    </subcellularLocation>
</comment>
<sequence>MLWWKEKRTWRLLFLTALGVIAAYLLYLVRGLFFSFALAALLSYLINPLVIAITRKGTPRAWSILLAYLALFFIAAGVLMYGIPRFVDQLNRLSETIPVYTEQTHAMVQSIQQRYTGMGIPDGMRQVLDERIHWVEEMVLSWVRETLAAIVGAARYFFKILLAPVLSFYILKDLDLIKEKAFAAVPPAWRDDLKGLLQEIDQVLGSFVKGYFLVAAVVGGLTVVAMVLLGVDFPLMLGIVSGLAELIPYFGPVIGAVPAVGLAVLKSKWLALKVAAVFLIIHQLEGNFISPKIMGDKVGLHPLVVILSLLAGGELYGLAGMLLAVPAAAVLRVIMNFIFLKIAA</sequence>
<dbReference type="EMBL" id="QFFZ01000055">
    <property type="protein sequence ID" value="TEB09223.1"/>
    <property type="molecule type" value="Genomic_DNA"/>
</dbReference>
<feature type="transmembrane region" description="Helical" evidence="8">
    <location>
        <begin position="322"/>
        <end position="340"/>
    </location>
</feature>
<evidence type="ECO:0000313" key="10">
    <source>
        <dbReference type="Proteomes" id="UP000297597"/>
    </source>
</evidence>
<feature type="transmembrane region" description="Helical" evidence="8">
    <location>
        <begin position="65"/>
        <end position="83"/>
    </location>
</feature>
<dbReference type="OrthoDB" id="9793390at2"/>
<dbReference type="Proteomes" id="UP000297597">
    <property type="component" value="Unassembled WGS sequence"/>
</dbReference>
<evidence type="ECO:0000313" key="9">
    <source>
        <dbReference type="EMBL" id="TEB09223.1"/>
    </source>
</evidence>
<evidence type="ECO:0000256" key="5">
    <source>
        <dbReference type="ARBA" id="ARBA00022692"/>
    </source>
</evidence>
<keyword evidence="5 8" id="KW-0812">Transmembrane</keyword>
<keyword evidence="3" id="KW-0813">Transport</keyword>
<keyword evidence="7 8" id="KW-0472">Membrane</keyword>
<organism evidence="9 10">
    <name type="scientific">Pelotomaculum propionicicum</name>
    <dbReference type="NCBI Taxonomy" id="258475"/>
    <lineage>
        <taxon>Bacteria</taxon>
        <taxon>Bacillati</taxon>
        <taxon>Bacillota</taxon>
        <taxon>Clostridia</taxon>
        <taxon>Eubacteriales</taxon>
        <taxon>Desulfotomaculaceae</taxon>
        <taxon>Pelotomaculum</taxon>
    </lineage>
</organism>
<evidence type="ECO:0000256" key="1">
    <source>
        <dbReference type="ARBA" id="ARBA00004651"/>
    </source>
</evidence>
<dbReference type="GO" id="GO:0055085">
    <property type="term" value="P:transmembrane transport"/>
    <property type="evidence" value="ECO:0007669"/>
    <property type="project" value="TreeGrafter"/>
</dbReference>
<feature type="transmembrane region" description="Helical" evidence="8">
    <location>
        <begin position="12"/>
        <end position="29"/>
    </location>
</feature>
<dbReference type="InterPro" id="IPR002549">
    <property type="entry name" value="AI-2E-like"/>
</dbReference>
<keyword evidence="10" id="KW-1185">Reference proteome</keyword>
<evidence type="ECO:0000256" key="8">
    <source>
        <dbReference type="SAM" id="Phobius"/>
    </source>
</evidence>
<feature type="transmembrane region" description="Helical" evidence="8">
    <location>
        <begin position="246"/>
        <end position="265"/>
    </location>
</feature>
<dbReference type="PANTHER" id="PTHR21716:SF53">
    <property type="entry name" value="PERMEASE PERM-RELATED"/>
    <property type="match status" value="1"/>
</dbReference>
<feature type="transmembrane region" description="Helical" evidence="8">
    <location>
        <begin position="147"/>
        <end position="171"/>
    </location>
</feature>
<dbReference type="GO" id="GO:0005886">
    <property type="term" value="C:plasma membrane"/>
    <property type="evidence" value="ECO:0007669"/>
    <property type="project" value="UniProtKB-SubCell"/>
</dbReference>
<dbReference type="PANTHER" id="PTHR21716">
    <property type="entry name" value="TRANSMEMBRANE PROTEIN"/>
    <property type="match status" value="1"/>
</dbReference>
<evidence type="ECO:0000256" key="2">
    <source>
        <dbReference type="ARBA" id="ARBA00009773"/>
    </source>
</evidence>
<dbReference type="RefSeq" id="WP_134215339.1">
    <property type="nucleotide sequence ID" value="NZ_QFFZ01000055.1"/>
</dbReference>
<keyword evidence="6 8" id="KW-1133">Transmembrane helix</keyword>